<proteinExistence type="predicted"/>
<evidence type="ECO:0000313" key="2">
    <source>
        <dbReference type="Proteomes" id="UP000076858"/>
    </source>
</evidence>
<gene>
    <name evidence="1" type="ORF">APZ42_017680</name>
</gene>
<dbReference type="AlphaFoldDB" id="A0A164ZZK1"/>
<evidence type="ECO:0000313" key="1">
    <source>
        <dbReference type="EMBL" id="KZS16997.1"/>
    </source>
</evidence>
<protein>
    <submittedName>
        <fullName evidence="1">Uncharacterized protein</fullName>
    </submittedName>
</protein>
<comment type="caution">
    <text evidence="1">The sequence shown here is derived from an EMBL/GenBank/DDBJ whole genome shotgun (WGS) entry which is preliminary data.</text>
</comment>
<dbReference type="Proteomes" id="UP000076858">
    <property type="component" value="Unassembled WGS sequence"/>
</dbReference>
<name>A0A164ZZK1_9CRUS</name>
<sequence length="80" mass="9066">MSTGVELSASICAMLKNCRACIITSPLHHGSLIFKTELYIGLNALSRMHRSVILQEHRLRWKGFLNIKNCVIFSCIFKSN</sequence>
<reference evidence="1 2" key="1">
    <citation type="submission" date="2016-03" db="EMBL/GenBank/DDBJ databases">
        <title>EvidentialGene: Evidence-directed Construction of Genes on Genomes.</title>
        <authorList>
            <person name="Gilbert D.G."/>
            <person name="Choi J.-H."/>
            <person name="Mockaitis K."/>
            <person name="Colbourne J."/>
            <person name="Pfrender M."/>
        </authorList>
    </citation>
    <scope>NUCLEOTIDE SEQUENCE [LARGE SCALE GENOMIC DNA]</scope>
    <source>
        <strain evidence="1 2">Xinb3</strain>
        <tissue evidence="1">Complete organism</tissue>
    </source>
</reference>
<organism evidence="1 2">
    <name type="scientific">Daphnia magna</name>
    <dbReference type="NCBI Taxonomy" id="35525"/>
    <lineage>
        <taxon>Eukaryota</taxon>
        <taxon>Metazoa</taxon>
        <taxon>Ecdysozoa</taxon>
        <taxon>Arthropoda</taxon>
        <taxon>Crustacea</taxon>
        <taxon>Branchiopoda</taxon>
        <taxon>Diplostraca</taxon>
        <taxon>Cladocera</taxon>
        <taxon>Anomopoda</taxon>
        <taxon>Daphniidae</taxon>
        <taxon>Daphnia</taxon>
    </lineage>
</organism>
<dbReference type="EMBL" id="LRGB01000687">
    <property type="protein sequence ID" value="KZS16997.1"/>
    <property type="molecule type" value="Genomic_DNA"/>
</dbReference>
<keyword evidence="2" id="KW-1185">Reference proteome</keyword>
<accession>A0A164ZZK1</accession>